<dbReference type="InterPro" id="IPR036291">
    <property type="entry name" value="NAD(P)-bd_dom_sf"/>
</dbReference>
<dbReference type="OMA" id="GRPFVFP"/>
<dbReference type="OrthoDB" id="1731983at2759"/>
<reference evidence="2 3" key="1">
    <citation type="journal article" date="2010" name="Plant Cell">
        <title>The Chlorella variabilis NC64A genome reveals adaptation to photosymbiosis, coevolution with viruses, and cryptic sex.</title>
        <authorList>
            <person name="Blanc G."/>
            <person name="Duncan G."/>
            <person name="Agarkova I."/>
            <person name="Borodovsky M."/>
            <person name="Gurnon J."/>
            <person name="Kuo A."/>
            <person name="Lindquist E."/>
            <person name="Lucas S."/>
            <person name="Pangilinan J."/>
            <person name="Polle J."/>
            <person name="Salamov A."/>
            <person name="Terry A."/>
            <person name="Yamada T."/>
            <person name="Dunigan D.D."/>
            <person name="Grigoriev I.V."/>
            <person name="Claverie J.M."/>
            <person name="Van Etten J.L."/>
        </authorList>
    </citation>
    <scope>NUCLEOTIDE SEQUENCE [LARGE SCALE GENOMIC DNA]</scope>
    <source>
        <strain evidence="2 3">NC64A</strain>
    </source>
</reference>
<dbReference type="PANTHER" id="PTHR32487:SF0">
    <property type="entry name" value="3-OXO-DELTA(4,5)-STEROID 5-BETA-REDUCTASE"/>
    <property type="match status" value="1"/>
</dbReference>
<organism evidence="3">
    <name type="scientific">Chlorella variabilis</name>
    <name type="common">Green alga</name>
    <dbReference type="NCBI Taxonomy" id="554065"/>
    <lineage>
        <taxon>Eukaryota</taxon>
        <taxon>Viridiplantae</taxon>
        <taxon>Chlorophyta</taxon>
        <taxon>core chlorophytes</taxon>
        <taxon>Trebouxiophyceae</taxon>
        <taxon>Chlorellales</taxon>
        <taxon>Chlorellaceae</taxon>
        <taxon>Chlorella clade</taxon>
        <taxon>Chlorella</taxon>
    </lineage>
</organism>
<dbReference type="STRING" id="554065.E1ZBT7"/>
<evidence type="ECO:0000259" key="1">
    <source>
        <dbReference type="Pfam" id="PF22917"/>
    </source>
</evidence>
<dbReference type="AlphaFoldDB" id="E1ZBT7"/>
<proteinExistence type="predicted"/>
<dbReference type="InParanoid" id="E1ZBT7"/>
<dbReference type="KEGG" id="cvr:CHLNCDRAFT_21968"/>
<dbReference type="SUPFAM" id="SSF51735">
    <property type="entry name" value="NAD(P)-binding Rossmann-fold domains"/>
    <property type="match status" value="1"/>
</dbReference>
<gene>
    <name evidence="2" type="ORF">CHLNCDRAFT_21968</name>
</gene>
<dbReference type="RefSeq" id="XP_005848800.1">
    <property type="nucleotide sequence ID" value="XM_005848738.1"/>
</dbReference>
<sequence>MSSKAGGARVALVTGASGITGRHCVHACLKRNEEWRVITLARRDLQLGGEGATDQVQQVKADLLDKGAVEAALRQAGAESVTHVFHCAYLMKKAPKEECEVNLSMLKNVVEAAEAAGAHLQHVFCMEGGKWYGQHLSTPLKTPHREDDPPIMPPMFYFDLQALYLEQRVEQGAPWTWSALRPNPVCGFSTGSFMNLSTSLAMYASICKEMGLPLRFPGTVDAWDSLVDVTDADLLAEGMLHCATTPACANQAFNICNGDCFRWKDMWPRFAEFFEMGTAPPVHTPLQVMADKGEVWAALVKKHGLQDTPYNQLATWQFVDFVFTYPASWFSTVNKLRRTGFHAMCIDSDAMFASLFQRLREEKVIP</sequence>
<dbReference type="InterPro" id="IPR055222">
    <property type="entry name" value="PRISE-like_Rossmann-fold"/>
</dbReference>
<name>E1ZBT7_CHLVA</name>
<dbReference type="Gene3D" id="3.40.50.720">
    <property type="entry name" value="NAD(P)-binding Rossmann-like Domain"/>
    <property type="match status" value="1"/>
</dbReference>
<dbReference type="FunCoup" id="E1ZBT7">
    <property type="interactions" value="212"/>
</dbReference>
<dbReference type="GeneID" id="17356330"/>
<accession>E1ZBT7</accession>
<dbReference type="Pfam" id="PF22917">
    <property type="entry name" value="PRISE"/>
    <property type="match status" value="1"/>
</dbReference>
<dbReference type="Proteomes" id="UP000008141">
    <property type="component" value="Unassembled WGS sequence"/>
</dbReference>
<dbReference type="EMBL" id="GL433841">
    <property type="protein sequence ID" value="EFN56698.1"/>
    <property type="molecule type" value="Genomic_DNA"/>
</dbReference>
<dbReference type="eggNOG" id="ENOG502QSRH">
    <property type="taxonomic scope" value="Eukaryota"/>
</dbReference>
<dbReference type="GO" id="GO:0016627">
    <property type="term" value="F:oxidoreductase activity, acting on the CH-CH group of donors"/>
    <property type="evidence" value="ECO:0007669"/>
    <property type="project" value="UniProtKB-ARBA"/>
</dbReference>
<keyword evidence="3" id="KW-1185">Reference proteome</keyword>
<dbReference type="PANTHER" id="PTHR32487">
    <property type="entry name" value="3-OXO-DELTA(4,5)-STEROID 5-BETA-REDUCTASE"/>
    <property type="match status" value="1"/>
</dbReference>
<feature type="domain" description="PRISE-like Rossmann-fold" evidence="1">
    <location>
        <begin position="11"/>
        <end position="366"/>
    </location>
</feature>
<evidence type="ECO:0000313" key="3">
    <source>
        <dbReference type="Proteomes" id="UP000008141"/>
    </source>
</evidence>
<protein>
    <recommendedName>
        <fullName evidence="1">PRISE-like Rossmann-fold domain-containing protein</fullName>
    </recommendedName>
</protein>
<evidence type="ECO:0000313" key="2">
    <source>
        <dbReference type="EMBL" id="EFN56698.1"/>
    </source>
</evidence>
<dbReference type="CDD" id="cd08948">
    <property type="entry name" value="5beta-POR_like_SDR_a"/>
    <property type="match status" value="1"/>
</dbReference>